<comment type="caution">
    <text evidence="2">The sequence shown here is derived from an EMBL/GenBank/DDBJ whole genome shotgun (WGS) entry which is preliminary data.</text>
</comment>
<sequence length="395" mass="45196">MAAFMKLFEKRQGEIRRTEYEAESVKADRTIDPEFLRSKPDQFKKSKLNSEKNFLSQLERIEKLEQLCASLETSYNQLSLSKEQERQHFESRINNLEKITSKLKINMSEVQKSTSDSPQIEHKLRSMTMDVQECRKDSNKMKESIKSLQTLAVDSASLGVQIKKMKSKHKAMEQKMIDLKVEKDTASLVIAKKVANLERLRNMLNQDQSEARATGRGLRQMQEGTQQDLQALSTDVENLRSYILCRKMPPVGFTVQLHEDRDIRENWELRKLFKVVNNSGNCFRPYKGHFVVPYDGLYCFCIKLEQNVHQDFTASLMVKSVNGKAEGKYEIPMRFNTPHSALCTLEVGENLVQQSLARPTTGVCVCVFCLWVAGLVGPTPAILPPSAQPMHGREN</sequence>
<dbReference type="Gene3D" id="2.60.120.40">
    <property type="match status" value="1"/>
</dbReference>
<feature type="coiled-coil region" evidence="1">
    <location>
        <begin position="162"/>
        <end position="214"/>
    </location>
</feature>
<dbReference type="EMBL" id="JAWDGP010000957">
    <property type="protein sequence ID" value="KAK3795960.1"/>
    <property type="molecule type" value="Genomic_DNA"/>
</dbReference>
<protein>
    <recommendedName>
        <fullName evidence="4">C1q domain-containing protein</fullName>
    </recommendedName>
</protein>
<name>A0AAE1E724_9GAST</name>
<keyword evidence="3" id="KW-1185">Reference proteome</keyword>
<evidence type="ECO:0000313" key="2">
    <source>
        <dbReference type="EMBL" id="KAK3795960.1"/>
    </source>
</evidence>
<evidence type="ECO:0000256" key="1">
    <source>
        <dbReference type="SAM" id="Coils"/>
    </source>
</evidence>
<evidence type="ECO:0000313" key="3">
    <source>
        <dbReference type="Proteomes" id="UP001283361"/>
    </source>
</evidence>
<keyword evidence="1" id="KW-0175">Coiled coil</keyword>
<dbReference type="SUPFAM" id="SSF49842">
    <property type="entry name" value="TNF-like"/>
    <property type="match status" value="1"/>
</dbReference>
<dbReference type="Proteomes" id="UP001283361">
    <property type="component" value="Unassembled WGS sequence"/>
</dbReference>
<dbReference type="InterPro" id="IPR008983">
    <property type="entry name" value="Tumour_necrosis_fac-like_dom"/>
</dbReference>
<reference evidence="2" key="1">
    <citation type="journal article" date="2023" name="G3 (Bethesda)">
        <title>A reference genome for the long-term kleptoplast-retaining sea slug Elysia crispata morphotype clarki.</title>
        <authorList>
            <person name="Eastman K.E."/>
            <person name="Pendleton A.L."/>
            <person name="Shaikh M.A."/>
            <person name="Suttiyut T."/>
            <person name="Ogas R."/>
            <person name="Tomko P."/>
            <person name="Gavelis G."/>
            <person name="Widhalm J.R."/>
            <person name="Wisecaver J.H."/>
        </authorList>
    </citation>
    <scope>NUCLEOTIDE SEQUENCE</scope>
    <source>
        <strain evidence="2">ECLA1</strain>
    </source>
</reference>
<organism evidence="2 3">
    <name type="scientific">Elysia crispata</name>
    <name type="common">lettuce slug</name>
    <dbReference type="NCBI Taxonomy" id="231223"/>
    <lineage>
        <taxon>Eukaryota</taxon>
        <taxon>Metazoa</taxon>
        <taxon>Spiralia</taxon>
        <taxon>Lophotrochozoa</taxon>
        <taxon>Mollusca</taxon>
        <taxon>Gastropoda</taxon>
        <taxon>Heterobranchia</taxon>
        <taxon>Euthyneura</taxon>
        <taxon>Panpulmonata</taxon>
        <taxon>Sacoglossa</taxon>
        <taxon>Placobranchoidea</taxon>
        <taxon>Plakobranchidae</taxon>
        <taxon>Elysia</taxon>
    </lineage>
</organism>
<proteinExistence type="predicted"/>
<evidence type="ECO:0008006" key="4">
    <source>
        <dbReference type="Google" id="ProtNLM"/>
    </source>
</evidence>
<gene>
    <name evidence="2" type="ORF">RRG08_042954</name>
</gene>
<accession>A0AAE1E724</accession>
<dbReference type="AlphaFoldDB" id="A0AAE1E724"/>